<reference evidence="2" key="1">
    <citation type="submission" date="2020-03" db="EMBL/GenBank/DDBJ databases">
        <title>The deep terrestrial virosphere.</title>
        <authorList>
            <person name="Holmfeldt K."/>
            <person name="Nilsson E."/>
            <person name="Simone D."/>
            <person name="Lopez-Fernandez M."/>
            <person name="Wu X."/>
            <person name="de Brujin I."/>
            <person name="Lundin D."/>
            <person name="Andersson A."/>
            <person name="Bertilsson S."/>
            <person name="Dopson M."/>
        </authorList>
    </citation>
    <scope>NUCLEOTIDE SEQUENCE</scope>
    <source>
        <strain evidence="2">TM448B03676</strain>
    </source>
</reference>
<proteinExistence type="predicted"/>
<dbReference type="AlphaFoldDB" id="A0A6M3XY13"/>
<organism evidence="2">
    <name type="scientific">viral metagenome</name>
    <dbReference type="NCBI Taxonomy" id="1070528"/>
    <lineage>
        <taxon>unclassified sequences</taxon>
        <taxon>metagenomes</taxon>
        <taxon>organismal metagenomes</taxon>
    </lineage>
</organism>
<keyword evidence="1" id="KW-1133">Transmembrane helix</keyword>
<gene>
    <name evidence="2" type="ORF">TM448B03676_0002</name>
</gene>
<protein>
    <submittedName>
        <fullName evidence="2">Uncharacterized protein</fullName>
    </submittedName>
</protein>
<keyword evidence="1" id="KW-0812">Transmembrane</keyword>
<evidence type="ECO:0000313" key="2">
    <source>
        <dbReference type="EMBL" id="QJI02800.1"/>
    </source>
</evidence>
<accession>A0A6M3XY13</accession>
<name>A0A6M3XY13_9ZZZZ</name>
<keyword evidence="1" id="KW-0472">Membrane</keyword>
<feature type="transmembrane region" description="Helical" evidence="1">
    <location>
        <begin position="12"/>
        <end position="38"/>
    </location>
</feature>
<evidence type="ECO:0000256" key="1">
    <source>
        <dbReference type="SAM" id="Phobius"/>
    </source>
</evidence>
<dbReference type="EMBL" id="MT145032">
    <property type="protein sequence ID" value="QJI02800.1"/>
    <property type="molecule type" value="Genomic_DNA"/>
</dbReference>
<sequence length="64" mass="7654">MKYKTILKIALVSLFSIYVLEFARGVITLMLGFIIGYATPEILVSKKRITWHDIYKKQRRRHER</sequence>